<dbReference type="GO" id="GO:0005576">
    <property type="term" value="C:extracellular region"/>
    <property type="evidence" value="ECO:0007669"/>
    <property type="project" value="UniProtKB-ARBA"/>
</dbReference>
<dbReference type="SUPFAM" id="SSF50494">
    <property type="entry name" value="Trypsin-like serine proteases"/>
    <property type="match status" value="1"/>
</dbReference>
<dbReference type="InterPro" id="IPR036772">
    <property type="entry name" value="SRCR-like_dom_sf"/>
</dbReference>
<dbReference type="GO" id="GO:0004252">
    <property type="term" value="F:serine-type endopeptidase activity"/>
    <property type="evidence" value="ECO:0007669"/>
    <property type="project" value="InterPro"/>
</dbReference>
<dbReference type="InterPro" id="IPR001254">
    <property type="entry name" value="Trypsin_dom"/>
</dbReference>
<dbReference type="STRING" id="28377.ENSACAP00000008757"/>
<dbReference type="InterPro" id="IPR018114">
    <property type="entry name" value="TRYPSIN_HIS"/>
</dbReference>
<dbReference type="PRINTS" id="PR00722">
    <property type="entry name" value="CHYMOTRYPSIN"/>
</dbReference>
<dbReference type="Bgee" id="ENSACAG00000008840">
    <property type="expression patterns" value="Expressed in adrenal gland and 12 other cell types or tissues"/>
</dbReference>
<organism evidence="9 10">
    <name type="scientific">Anolis carolinensis</name>
    <name type="common">Green anole</name>
    <name type="synonym">American chameleon</name>
    <dbReference type="NCBI Taxonomy" id="28377"/>
    <lineage>
        <taxon>Eukaryota</taxon>
        <taxon>Metazoa</taxon>
        <taxon>Chordata</taxon>
        <taxon>Craniata</taxon>
        <taxon>Vertebrata</taxon>
        <taxon>Euteleostomi</taxon>
        <taxon>Lepidosauria</taxon>
        <taxon>Squamata</taxon>
        <taxon>Bifurcata</taxon>
        <taxon>Unidentata</taxon>
        <taxon>Episquamata</taxon>
        <taxon>Toxicofera</taxon>
        <taxon>Iguania</taxon>
        <taxon>Dactyloidae</taxon>
        <taxon>Anolis</taxon>
    </lineage>
</organism>
<keyword evidence="4 7" id="KW-0720">Serine protease</keyword>
<evidence type="ECO:0000256" key="3">
    <source>
        <dbReference type="ARBA" id="ARBA00022801"/>
    </source>
</evidence>
<evidence type="ECO:0000256" key="2">
    <source>
        <dbReference type="ARBA" id="ARBA00022670"/>
    </source>
</evidence>
<evidence type="ECO:0000259" key="8">
    <source>
        <dbReference type="PROSITE" id="PS50240"/>
    </source>
</evidence>
<dbReference type="PROSITE" id="PS00134">
    <property type="entry name" value="TRYPSIN_HIS"/>
    <property type="match status" value="1"/>
</dbReference>
<dbReference type="InterPro" id="IPR001190">
    <property type="entry name" value="SRCR"/>
</dbReference>
<dbReference type="InterPro" id="IPR001314">
    <property type="entry name" value="Peptidase_S1A"/>
</dbReference>
<dbReference type="eggNOG" id="KOG3627">
    <property type="taxonomic scope" value="Eukaryota"/>
</dbReference>
<dbReference type="PANTHER" id="PTHR24252:SF17">
    <property type="entry name" value="SUPPRESSOR OF TUMORIGENICITY 14 PROTEIN HOMOLOG-RELATED"/>
    <property type="match status" value="1"/>
</dbReference>
<keyword evidence="2 7" id="KW-0645">Protease</keyword>
<accession>H9GEK7</accession>
<dbReference type="PANTHER" id="PTHR24252">
    <property type="entry name" value="ACROSIN-RELATED"/>
    <property type="match status" value="1"/>
</dbReference>
<dbReference type="InParanoid" id="H9GEK7"/>
<dbReference type="InterPro" id="IPR043504">
    <property type="entry name" value="Peptidase_S1_PA_chymotrypsin"/>
</dbReference>
<sequence>MLVYFRINRSNFLLEGQVEGLPNRLLLCHENWDLSLGILICRQLGHLQLTHHKGVNLTDVKVGITQEFLQVSPNWKENAKERWQIRSRCSSGRIVALKCSECGMRTTGTTGRKDLPLGHQPWQVGLHLNGKRVCGGALLSRQWIVSAAHCMDSPPNFSNWVALVGLGVPTRSKEEAGQAVGKIILHPSYNPVNRDYDLAMLKLKEPLSLSGAIQAVCLPPYHQNTSNDSACWISGQVYPRQENSTVPIAEVRAEMPVVLQSRKDCNGSCGEAGEITPRMLCAHYLDGTIGACKGESGGALVCQHECTQHLVGIRIQDDGCKRPNGPGLYTKVASLLDWIHHVMEEDEA</sequence>
<dbReference type="GO" id="GO:0006508">
    <property type="term" value="P:proteolysis"/>
    <property type="evidence" value="ECO:0007669"/>
    <property type="project" value="UniProtKB-KW"/>
</dbReference>
<comment type="similarity">
    <text evidence="1">Belongs to the peptidase S1 family. Snake venom subfamily.</text>
</comment>
<dbReference type="GO" id="GO:0008236">
    <property type="term" value="F:serine-type peptidase activity"/>
    <property type="evidence" value="ECO:0000318"/>
    <property type="project" value="GO_Central"/>
</dbReference>
<name>H9GEK7_ANOCA</name>
<keyword evidence="3 7" id="KW-0378">Hydrolase</keyword>
<keyword evidence="10" id="KW-1185">Reference proteome</keyword>
<dbReference type="InterPro" id="IPR033116">
    <property type="entry name" value="TRYPSIN_SER"/>
</dbReference>
<reference evidence="9" key="1">
    <citation type="submission" date="2009-12" db="EMBL/GenBank/DDBJ databases">
        <title>The Genome Sequence of Anolis carolinensis (Green Anole Lizard).</title>
        <authorList>
            <consortium name="The Genome Sequencing Platform"/>
            <person name="Di Palma F."/>
            <person name="Alfoldi J."/>
            <person name="Heiman D."/>
            <person name="Young S."/>
            <person name="Grabherr M."/>
            <person name="Johnson J."/>
            <person name="Lander E.S."/>
            <person name="Lindblad-Toh K."/>
        </authorList>
    </citation>
    <scope>NUCLEOTIDE SEQUENCE [LARGE SCALE GENOMIC DNA]</scope>
    <source>
        <strain evidence="9">JBL SC #1</strain>
    </source>
</reference>
<evidence type="ECO:0000256" key="1">
    <source>
        <dbReference type="ARBA" id="ARBA00009228"/>
    </source>
</evidence>
<reference evidence="9" key="3">
    <citation type="submission" date="2025-09" db="UniProtKB">
        <authorList>
            <consortium name="Ensembl"/>
        </authorList>
    </citation>
    <scope>IDENTIFICATION</scope>
</reference>
<protein>
    <recommendedName>
        <fullName evidence="8">Peptidase S1 domain-containing protein</fullName>
    </recommendedName>
</protein>
<evidence type="ECO:0000256" key="7">
    <source>
        <dbReference type="RuleBase" id="RU363034"/>
    </source>
</evidence>
<feature type="domain" description="Peptidase S1" evidence="8">
    <location>
        <begin position="109"/>
        <end position="344"/>
    </location>
</feature>
<evidence type="ECO:0000256" key="5">
    <source>
        <dbReference type="ARBA" id="ARBA00023157"/>
    </source>
</evidence>
<dbReference type="SMART" id="SM00020">
    <property type="entry name" value="Tryp_SPc"/>
    <property type="match status" value="1"/>
</dbReference>
<dbReference type="MEROPS" id="S01.313"/>
<dbReference type="PROSITE" id="PS50240">
    <property type="entry name" value="TRYPSIN_DOM"/>
    <property type="match status" value="1"/>
</dbReference>
<dbReference type="FunFam" id="2.40.10.10:FF:000068">
    <property type="entry name" value="transmembrane protease serine 2"/>
    <property type="match status" value="1"/>
</dbReference>
<dbReference type="HOGENOM" id="CLU_006842_19_2_1"/>
<proteinExistence type="inferred from homology"/>
<dbReference type="SUPFAM" id="SSF56487">
    <property type="entry name" value="SRCR-like"/>
    <property type="match status" value="1"/>
</dbReference>
<dbReference type="AlphaFoldDB" id="H9GEK7"/>
<dbReference type="Gene3D" id="2.40.10.10">
    <property type="entry name" value="Trypsin-like serine proteases"/>
    <property type="match status" value="2"/>
</dbReference>
<dbReference type="GeneTree" id="ENSGT00940000159163"/>
<evidence type="ECO:0000313" key="10">
    <source>
        <dbReference type="Proteomes" id="UP000001646"/>
    </source>
</evidence>
<keyword evidence="5" id="KW-1015">Disulfide bond</keyword>
<keyword evidence="6" id="KW-0325">Glycoprotein</keyword>
<dbReference type="Ensembl" id="ENSACAT00000008945.4">
    <property type="protein sequence ID" value="ENSACAP00000008757.3"/>
    <property type="gene ID" value="ENSACAG00000008840.4"/>
</dbReference>
<reference evidence="9" key="2">
    <citation type="submission" date="2025-08" db="UniProtKB">
        <authorList>
            <consortium name="Ensembl"/>
        </authorList>
    </citation>
    <scope>IDENTIFICATION</scope>
</reference>
<dbReference type="Gene3D" id="3.10.250.10">
    <property type="entry name" value="SRCR-like domain"/>
    <property type="match status" value="1"/>
</dbReference>
<evidence type="ECO:0000313" key="9">
    <source>
        <dbReference type="Ensembl" id="ENSACAP00000008757.3"/>
    </source>
</evidence>
<dbReference type="Pfam" id="PF00089">
    <property type="entry name" value="Trypsin"/>
    <property type="match status" value="1"/>
</dbReference>
<dbReference type="Proteomes" id="UP000001646">
    <property type="component" value="Unplaced"/>
</dbReference>
<evidence type="ECO:0000256" key="6">
    <source>
        <dbReference type="ARBA" id="ARBA00023180"/>
    </source>
</evidence>
<dbReference type="GO" id="GO:0005886">
    <property type="term" value="C:plasma membrane"/>
    <property type="evidence" value="ECO:0000318"/>
    <property type="project" value="GO_Central"/>
</dbReference>
<dbReference type="GO" id="GO:0035821">
    <property type="term" value="P:modulation of process of another organism"/>
    <property type="evidence" value="ECO:0007669"/>
    <property type="project" value="UniProtKB-ARBA"/>
</dbReference>
<dbReference type="Pfam" id="PF15494">
    <property type="entry name" value="SRCR_2"/>
    <property type="match status" value="1"/>
</dbReference>
<evidence type="ECO:0000256" key="4">
    <source>
        <dbReference type="ARBA" id="ARBA00022825"/>
    </source>
</evidence>
<dbReference type="CDD" id="cd00190">
    <property type="entry name" value="Tryp_SPc"/>
    <property type="match status" value="1"/>
</dbReference>
<dbReference type="InterPro" id="IPR009003">
    <property type="entry name" value="Peptidase_S1_PA"/>
</dbReference>
<dbReference type="PROSITE" id="PS00135">
    <property type="entry name" value="TRYPSIN_SER"/>
    <property type="match status" value="1"/>
</dbReference>